<comment type="caution">
    <text evidence="1">The sequence shown here is derived from an EMBL/GenBank/DDBJ whole genome shotgun (WGS) entry which is preliminary data.</text>
</comment>
<dbReference type="Proteomes" id="UP001364890">
    <property type="component" value="Unassembled WGS sequence"/>
</dbReference>
<accession>A0ABU8F9H1</accession>
<dbReference type="RefSeq" id="WP_336498975.1">
    <property type="nucleotide sequence ID" value="NZ_JBAWSY010000019.1"/>
</dbReference>
<gene>
    <name evidence="1" type="ORF">WAX74_17520</name>
</gene>
<dbReference type="EMBL" id="JBAWSY010000019">
    <property type="protein sequence ID" value="MEI4771429.1"/>
    <property type="molecule type" value="Genomic_DNA"/>
</dbReference>
<proteinExistence type="predicted"/>
<organism evidence="1 2">
    <name type="scientific">Psychrobacillus mangrovi</name>
    <dbReference type="NCBI Taxonomy" id="3117745"/>
    <lineage>
        <taxon>Bacteria</taxon>
        <taxon>Bacillati</taxon>
        <taxon>Bacillota</taxon>
        <taxon>Bacilli</taxon>
        <taxon>Bacillales</taxon>
        <taxon>Bacillaceae</taxon>
        <taxon>Psychrobacillus</taxon>
    </lineage>
</organism>
<keyword evidence="2" id="KW-1185">Reference proteome</keyword>
<name>A0ABU8F9H1_9BACI</name>
<sequence length="120" mass="13911">MSQTAAQWNAFIKEIIKHRKIWTIRDEGGIPTSTNIDGETSMPFWSLKSRAEKIIENVPDYNGFLPYEIGFDEFLDRWLKGLEKDGLYLGVNWSGKQAIGYDIIPKKVLERIQYELSLID</sequence>
<reference evidence="1 2" key="1">
    <citation type="submission" date="2024-01" db="EMBL/GenBank/DDBJ databases">
        <title>Seven novel Bacillus-like species.</title>
        <authorList>
            <person name="Liu G."/>
        </authorList>
    </citation>
    <scope>NUCLEOTIDE SEQUENCE [LARGE SCALE GENOMIC DNA]</scope>
    <source>
        <strain evidence="1 2">FJAT-51614</strain>
    </source>
</reference>
<protein>
    <submittedName>
        <fullName evidence="1">DUF2750 domain-containing protein</fullName>
    </submittedName>
</protein>
<dbReference type="InterPro" id="IPR021284">
    <property type="entry name" value="DUF2750"/>
</dbReference>
<dbReference type="Pfam" id="PF11042">
    <property type="entry name" value="DUF2750"/>
    <property type="match status" value="1"/>
</dbReference>
<evidence type="ECO:0000313" key="2">
    <source>
        <dbReference type="Proteomes" id="UP001364890"/>
    </source>
</evidence>
<evidence type="ECO:0000313" key="1">
    <source>
        <dbReference type="EMBL" id="MEI4771429.1"/>
    </source>
</evidence>